<sequence length="354" mass="40695">MMTSSSSRSSSNDDTTRSNHYEFNSFLERVFRLTTFRENVRNYVAEYSKMEDYVVEGMRIWKTILEHGGGLSSGVEKARYKEALKKLSSLKLDMIDVDLIAKYQDLTRKEISTVGQLCSSMLTLVDEQDPAEPNPSTKLSEWALSMEALKKTRKTVCFLVTTERLREVREEVENLYGKAVGRELDFVLRWMRDVIVGGYVVHRADILSTRYDIQYMLKKNPVYRSDIFRDLVELYRRVLSSEDSKTTLDAKVFTKELPCNGNADGFDVFTCQVNPNTEGKKLMVPLDATMADLKRDAEIALRDTYYMMDNVKVMAIVGSEHQDDHLFIRLAPELKKRGISLPVFLGSTCWQQVT</sequence>
<comment type="caution">
    <text evidence="2">The sequence shown here is derived from an EMBL/GenBank/DDBJ whole genome shotgun (WGS) entry which is preliminary data.</text>
</comment>
<dbReference type="PANTHER" id="PTHR46201">
    <property type="entry name" value="PHD FINGER PROTEIN MALE MEIOCYTE DEATH 1-RELATED"/>
    <property type="match status" value="1"/>
</dbReference>
<evidence type="ECO:0000313" key="3">
    <source>
        <dbReference type="Proteomes" id="UP001172457"/>
    </source>
</evidence>
<evidence type="ECO:0000313" key="2">
    <source>
        <dbReference type="EMBL" id="KAJ9564611.1"/>
    </source>
</evidence>
<protein>
    <recommendedName>
        <fullName evidence="1">PHD finger protein MALE STERILITY 1-like ubiquitin-like domain-containing protein</fullName>
    </recommendedName>
</protein>
<organism evidence="2 3">
    <name type="scientific">Centaurea solstitialis</name>
    <name type="common">yellow star-thistle</name>
    <dbReference type="NCBI Taxonomy" id="347529"/>
    <lineage>
        <taxon>Eukaryota</taxon>
        <taxon>Viridiplantae</taxon>
        <taxon>Streptophyta</taxon>
        <taxon>Embryophyta</taxon>
        <taxon>Tracheophyta</taxon>
        <taxon>Spermatophyta</taxon>
        <taxon>Magnoliopsida</taxon>
        <taxon>eudicotyledons</taxon>
        <taxon>Gunneridae</taxon>
        <taxon>Pentapetalae</taxon>
        <taxon>asterids</taxon>
        <taxon>campanulids</taxon>
        <taxon>Asterales</taxon>
        <taxon>Asteraceae</taxon>
        <taxon>Carduoideae</taxon>
        <taxon>Cardueae</taxon>
        <taxon>Centaureinae</taxon>
        <taxon>Centaurea</taxon>
    </lineage>
</organism>
<dbReference type="PANTHER" id="PTHR46201:SF9">
    <property type="entry name" value="PHD FINGER PROTEIN MALE MEIOCYTE DEATH 1"/>
    <property type="match status" value="1"/>
</dbReference>
<name>A0AA38TZW5_9ASTR</name>
<dbReference type="InterPro" id="IPR057765">
    <property type="entry name" value="MS1-like_ubiquitin"/>
</dbReference>
<proteinExistence type="predicted"/>
<dbReference type="Pfam" id="PF25565">
    <property type="entry name" value="Ubiquitin_At1g33420"/>
    <property type="match status" value="1"/>
</dbReference>
<gene>
    <name evidence="2" type="ORF">OSB04_000577</name>
</gene>
<dbReference type="EMBL" id="JARYMX010000001">
    <property type="protein sequence ID" value="KAJ9564611.1"/>
    <property type="molecule type" value="Genomic_DNA"/>
</dbReference>
<keyword evidence="3" id="KW-1185">Reference proteome</keyword>
<evidence type="ECO:0000259" key="1">
    <source>
        <dbReference type="Pfam" id="PF25565"/>
    </source>
</evidence>
<reference evidence="2" key="1">
    <citation type="submission" date="2023-03" db="EMBL/GenBank/DDBJ databases">
        <title>Chromosome-scale reference genome and RAD-based genetic map of yellow starthistle (Centaurea solstitialis) reveal putative structural variation and QTLs associated with invader traits.</title>
        <authorList>
            <person name="Reatini B."/>
            <person name="Cang F.A."/>
            <person name="Jiang Q."/>
            <person name="Mckibben M.T.W."/>
            <person name="Barker M.S."/>
            <person name="Rieseberg L.H."/>
            <person name="Dlugosch K.M."/>
        </authorList>
    </citation>
    <scope>NUCLEOTIDE SEQUENCE</scope>
    <source>
        <strain evidence="2">CAN-66</strain>
        <tissue evidence="2">Leaf</tissue>
    </source>
</reference>
<dbReference type="Proteomes" id="UP001172457">
    <property type="component" value="Chromosome 1"/>
</dbReference>
<feature type="domain" description="PHD finger protein MALE STERILITY 1-like ubiquitin-like" evidence="1">
    <location>
        <begin position="275"/>
        <end position="329"/>
    </location>
</feature>
<dbReference type="AlphaFoldDB" id="A0AA38TZW5"/>
<accession>A0AA38TZW5</accession>